<dbReference type="Pfam" id="PF00080">
    <property type="entry name" value="Sod_Cu"/>
    <property type="match status" value="1"/>
</dbReference>
<evidence type="ECO:0000313" key="5">
    <source>
        <dbReference type="RefSeq" id="XP_005096308.2"/>
    </source>
</evidence>
<keyword evidence="1" id="KW-1133">Transmembrane helix</keyword>
<dbReference type="Gene3D" id="2.60.40.200">
    <property type="entry name" value="Superoxide dismutase, copper/zinc binding domain"/>
    <property type="match status" value="5"/>
</dbReference>
<protein>
    <submittedName>
        <fullName evidence="5">Uncharacterized protein LOC101847577</fullName>
    </submittedName>
</protein>
<reference evidence="5" key="1">
    <citation type="submission" date="2025-08" db="UniProtKB">
        <authorList>
            <consortium name="RefSeq"/>
        </authorList>
    </citation>
    <scope>IDENTIFICATION</scope>
</reference>
<feature type="domain" description="Superoxide dismutase copper/zinc binding" evidence="3">
    <location>
        <begin position="291"/>
        <end position="417"/>
    </location>
</feature>
<dbReference type="PANTHER" id="PTHR20910">
    <property type="entry name" value="AGAP001623-PA"/>
    <property type="match status" value="1"/>
</dbReference>
<dbReference type="Proteomes" id="UP000694888">
    <property type="component" value="Unplaced"/>
</dbReference>
<gene>
    <name evidence="5" type="primary">LOC101847577</name>
</gene>
<dbReference type="InterPro" id="IPR001424">
    <property type="entry name" value="SOD_Cu_Zn_dom"/>
</dbReference>
<dbReference type="PANTHER" id="PTHR20910:SF1">
    <property type="entry name" value="SUPEROXIDE DISMUTASE COPPER_ZINC BINDING DOMAIN-CONTAINING PROTEIN"/>
    <property type="match status" value="1"/>
</dbReference>
<keyword evidence="2" id="KW-0732">Signal</keyword>
<feature type="signal peptide" evidence="2">
    <location>
        <begin position="1"/>
        <end position="22"/>
    </location>
</feature>
<evidence type="ECO:0000256" key="2">
    <source>
        <dbReference type="SAM" id="SignalP"/>
    </source>
</evidence>
<dbReference type="GeneID" id="101847577"/>
<evidence type="ECO:0000259" key="3">
    <source>
        <dbReference type="Pfam" id="PF00080"/>
    </source>
</evidence>
<evidence type="ECO:0000256" key="1">
    <source>
        <dbReference type="SAM" id="Phobius"/>
    </source>
</evidence>
<keyword evidence="1" id="KW-0472">Membrane</keyword>
<sequence length="1009" mass="108382">MGQEWRLYLSLLFVTVVAVSNGQLTADFHLRGVTGSASFQVSGTNVNVVLQLSEALGVSRVSLRPIWVNYDLQDACAESALGAAVSPTQVILGATTANINLVLPVADISLEGLSFVIEGAQKTICATIQRSTGHITAMAMFKDTIFGTVYFRQADDPGAPTVIVSDLYTSGNVRQAKWAISEDMAPCGGTYSSQYTFNPENADGTGCSTSMHSGCPVGDLGSKLGSAQLGATSHEQRVSFKDTNLPLSGGNSVRDKVLVIYSENDNSVLACSMIKPFTGRVASVRFSEQGVAGSITFSQNSPLDATQTIVSLNGLAMNAKGYHVHKWPRPIQVQPGQSMCSGDVVSGHLNPYGIDTKNNYPPPTTSTDDMYEVGDLSSKYGTFAGQSSVSGTYIDWNLPLYGRNGIVGRSVVIHRDDPAGSRWICANIEPHEEVVAAVATFKYPVIGHAVFVQAANDPSADTSISLQLDYNDGRPGSLGHRWRINANPPGDDFLSENVADRCASTGSTYNPGNLWQQLTEGQYSPYCNRMNQLSCKEGDLYPRLGEINIRTNEGISTKYFFTDSNTALSGQNSIIGKSLVIMSADGSVILSCAEIMPLRAPKLVARLQGGAVTGSITFQQKPGVGARSTIVSNRLTGLTADHRLKILTLPPTDDGNPCSNIGGLFNPLAVVRNQASPMTDMDFEIGHISTPRTDWTDSNLQLTGVTSILGRSLAVYNGANIESCAKIEVHYYPGEAKPVSAVVTFTGRVQGTAHLSQTIFEDGTMSDTSIVLNFVNSDGAWTPRHNWHVHVSPIYGDANAVDKPCASALGHFDPYRAFANEMNYKEECKRTNPLRCEVGDQAKKVGVYDVGGGRNAYTDIDLPLTGKFSVQGRSLVLHVRDQGAPRQACGDIIPITDESVPLEFSASANLDKRAAARVYAAAISADPSDIVVEVIGQVAGVTKARVHFTGLQRMMLRTRFIEFISNEENRDLLGAYAPHINSGNPGMTTLTYTLLLLLAAVHLMLYHRL</sequence>
<keyword evidence="1" id="KW-0812">Transmembrane</keyword>
<organism evidence="4 5">
    <name type="scientific">Aplysia californica</name>
    <name type="common">California sea hare</name>
    <dbReference type="NCBI Taxonomy" id="6500"/>
    <lineage>
        <taxon>Eukaryota</taxon>
        <taxon>Metazoa</taxon>
        <taxon>Spiralia</taxon>
        <taxon>Lophotrochozoa</taxon>
        <taxon>Mollusca</taxon>
        <taxon>Gastropoda</taxon>
        <taxon>Heterobranchia</taxon>
        <taxon>Euthyneura</taxon>
        <taxon>Tectipleura</taxon>
        <taxon>Aplysiida</taxon>
        <taxon>Aplysioidea</taxon>
        <taxon>Aplysiidae</taxon>
        <taxon>Aplysia</taxon>
    </lineage>
</organism>
<proteinExistence type="predicted"/>
<dbReference type="RefSeq" id="XP_005096308.2">
    <property type="nucleotide sequence ID" value="XM_005096251.3"/>
</dbReference>
<feature type="transmembrane region" description="Helical" evidence="1">
    <location>
        <begin position="989"/>
        <end position="1006"/>
    </location>
</feature>
<keyword evidence="4" id="KW-1185">Reference proteome</keyword>
<accession>A0ABM0JL73</accession>
<name>A0ABM0JL73_APLCA</name>
<dbReference type="InterPro" id="IPR053257">
    <property type="entry name" value="Cu-only_SOD"/>
</dbReference>
<dbReference type="InterPro" id="IPR036423">
    <property type="entry name" value="SOD-like_Cu/Zn_dom_sf"/>
</dbReference>
<dbReference type="SUPFAM" id="SSF49329">
    <property type="entry name" value="Cu,Zn superoxide dismutase-like"/>
    <property type="match status" value="5"/>
</dbReference>
<evidence type="ECO:0000313" key="4">
    <source>
        <dbReference type="Proteomes" id="UP000694888"/>
    </source>
</evidence>
<feature type="chain" id="PRO_5045235935" evidence="2">
    <location>
        <begin position="23"/>
        <end position="1009"/>
    </location>
</feature>